<evidence type="ECO:0000256" key="7">
    <source>
        <dbReference type="SAM" id="MobiDB-lite"/>
    </source>
</evidence>
<dbReference type="Proteomes" id="UP001487740">
    <property type="component" value="Unassembled WGS sequence"/>
</dbReference>
<feature type="compositionally biased region" description="Basic and acidic residues" evidence="7">
    <location>
        <begin position="51"/>
        <end position="65"/>
    </location>
</feature>
<evidence type="ECO:0000256" key="6">
    <source>
        <dbReference type="PROSITE-ProRule" id="PRU00502"/>
    </source>
</evidence>
<dbReference type="AlphaFoldDB" id="A0AAW0TYQ9"/>
<protein>
    <recommendedName>
        <fullName evidence="2">ubiquitinyl hydrolase 1</fullName>
        <ecNumber evidence="2">3.4.19.12</ecNumber>
    </recommendedName>
</protein>
<feature type="compositionally biased region" description="Acidic residues" evidence="7">
    <location>
        <begin position="647"/>
        <end position="667"/>
    </location>
</feature>
<evidence type="ECO:0000313" key="10">
    <source>
        <dbReference type="EMBL" id="KAK8392193.1"/>
    </source>
</evidence>
<dbReference type="InterPro" id="IPR038765">
    <property type="entry name" value="Papain-like_cys_pep_sf"/>
</dbReference>
<evidence type="ECO:0000256" key="5">
    <source>
        <dbReference type="ARBA" id="ARBA00022833"/>
    </source>
</evidence>
<dbReference type="InterPro" id="IPR013083">
    <property type="entry name" value="Znf_RING/FYVE/PHD"/>
</dbReference>
<evidence type="ECO:0000313" key="11">
    <source>
        <dbReference type="Proteomes" id="UP001487740"/>
    </source>
</evidence>
<feature type="region of interest" description="Disordered" evidence="7">
    <location>
        <begin position="22"/>
        <end position="41"/>
    </location>
</feature>
<organism evidence="10 11">
    <name type="scientific">Scylla paramamosain</name>
    <name type="common">Mud crab</name>
    <dbReference type="NCBI Taxonomy" id="85552"/>
    <lineage>
        <taxon>Eukaryota</taxon>
        <taxon>Metazoa</taxon>
        <taxon>Ecdysozoa</taxon>
        <taxon>Arthropoda</taxon>
        <taxon>Crustacea</taxon>
        <taxon>Multicrustacea</taxon>
        <taxon>Malacostraca</taxon>
        <taxon>Eumalacostraca</taxon>
        <taxon>Eucarida</taxon>
        <taxon>Decapoda</taxon>
        <taxon>Pleocyemata</taxon>
        <taxon>Brachyura</taxon>
        <taxon>Eubrachyura</taxon>
        <taxon>Portunoidea</taxon>
        <taxon>Portunidae</taxon>
        <taxon>Portuninae</taxon>
        <taxon>Scylla</taxon>
    </lineage>
</organism>
<feature type="region of interest" description="Disordered" evidence="7">
    <location>
        <begin position="50"/>
        <end position="96"/>
    </location>
</feature>
<evidence type="ECO:0000256" key="2">
    <source>
        <dbReference type="ARBA" id="ARBA00012759"/>
    </source>
</evidence>
<dbReference type="GO" id="GO:0016579">
    <property type="term" value="P:protein deubiquitination"/>
    <property type="evidence" value="ECO:0007669"/>
    <property type="project" value="InterPro"/>
</dbReference>
<dbReference type="Pfam" id="PF02148">
    <property type="entry name" value="zf-UBP"/>
    <property type="match status" value="1"/>
</dbReference>
<feature type="compositionally biased region" description="Basic and acidic residues" evidence="7">
    <location>
        <begin position="637"/>
        <end position="646"/>
    </location>
</feature>
<comment type="catalytic activity">
    <reaction evidence="1">
        <text>Thiol-dependent hydrolysis of ester, thioester, amide, peptide and isopeptide bonds formed by the C-terminal Gly of ubiquitin (a 76-residue protein attached to proteins as an intracellular targeting signal).</text>
        <dbReference type="EC" id="3.4.19.12"/>
    </reaction>
</comment>
<dbReference type="CDD" id="cd02667">
    <property type="entry name" value="Peptidase_C19K"/>
    <property type="match status" value="1"/>
</dbReference>
<sequence length="1152" mass="130098">MKNNKRDSLPSLTMNKFFVNKRASMFEKEEPPPVSKRDWREWSPCGLVETSQRKMAERKEKERKNMMRARLKRQADPYAEESSDPEEDDDCPDSKACGHASRSVNFGQGLNEAPNPIVDNYVPVIWLCLYCGHQGCDRNTKEQHALLHFRRPHSDPHCLILNTQAWNVWCYECDSEVHQTSSKKLHEVVEFIKRQKDMAPRRSSSNRPTLNSSQYSSVGECGSITVAKGSVSSFDDNSKAAKNQRNAQASVLASLPKVKGLSNLGNTCFFNSVMQSLSQTHFLTQLLDLQCQSGQRVYLPGRSKAPRLGLNGEVRQENGRVKQKKRETENEDDDDVELKPLDLYLPEGGGLTLATATLLKEMHSVGKNHILNPGYLFGQICKKSTQFQGYEQQDAHELLRCLLEAIRNEEILRAKRAILKAFALSEKTDPNSVSPRLKTMIKGYGRQATHTIVDQIFGGQLISTIFCEECHWSSQVFEPMMDLSLPINEEKGKPKKNNINDETVFDCFGRPTSIAGGNQNNVNSNLTTTSNHSGNSSLSKHQLKKQKKAEKKQRRGHKGRGKGKGGSLAPSCIRPNNEDEDTGKSEKMKRRTTEKSQVGDQEDLARMESQRAGGGDSASQETKRGESSRFKKLMAARRVERQKESGDDGGSDEDSEYDVDEDEEDDSLGGQDKPDGPLHRNGQEKKDVSKDEKMRKEEESEEEDSEETESESKNNESDAGSSKKKGSSTETSDADIEDNTDSDRVRHKYHNTRQPSIVVEQSETETRGSNDGLALNQKYLNTCYSSDQLNYNSASETSERYFTPYEKDCNGLDTGDDLENYQESQTVPVDQAHMDEMCLKVKELKIRRKSCSKESLLDTTQRSSQKRGSTETLHTFNEKLEEEEDESIKKAKFLKKSKQEWIARSLTTLAPRYQCRSQECSVMSCLTHFTAPELLTGNNKITCENCTKQHNKLHPDDQKDSVKSNASKQMLILSPPAVLTLQLKRFHHMGFNLTKVNRYVKFPLVLDLAPFTSSISLGLGNMSQGQSQVLYGLYSVVEHSGRLNSGHYVAYVRSRPLDPNHTNRQYLNLKPSSQFEIDHLVAEMAEKVEASSGTLHNDLKASPRNNATNVQEFEEEIKAGRWFHVSDTYVAEVNIDRVLKAQAYLLFYERLV</sequence>
<feature type="compositionally biased region" description="Polar residues" evidence="7">
    <location>
        <begin position="752"/>
        <end position="761"/>
    </location>
</feature>
<dbReference type="InterPro" id="IPR001607">
    <property type="entry name" value="Znf_UBP"/>
</dbReference>
<dbReference type="Pfam" id="PF00443">
    <property type="entry name" value="UCH"/>
    <property type="match status" value="2"/>
</dbReference>
<dbReference type="GO" id="GO:0008270">
    <property type="term" value="F:zinc ion binding"/>
    <property type="evidence" value="ECO:0007669"/>
    <property type="project" value="UniProtKB-KW"/>
</dbReference>
<name>A0AAW0TYQ9_SCYPA</name>
<feature type="compositionally biased region" description="Acidic residues" evidence="7">
    <location>
        <begin position="699"/>
        <end position="709"/>
    </location>
</feature>
<feature type="compositionally biased region" description="Polar residues" evidence="7">
    <location>
        <begin position="857"/>
        <end position="875"/>
    </location>
</feature>
<keyword evidence="4 6" id="KW-0863">Zinc-finger</keyword>
<feature type="compositionally biased region" description="Basic residues" evidence="7">
    <location>
        <begin position="541"/>
        <end position="563"/>
    </location>
</feature>
<keyword evidence="3" id="KW-0479">Metal-binding</keyword>
<accession>A0AAW0TYQ9</accession>
<evidence type="ECO:0000256" key="4">
    <source>
        <dbReference type="ARBA" id="ARBA00022771"/>
    </source>
</evidence>
<feature type="compositionally biased region" description="Basic and acidic residues" evidence="7">
    <location>
        <begin position="24"/>
        <end position="41"/>
    </location>
</feature>
<dbReference type="EC" id="3.4.19.12" evidence="2"/>
<keyword evidence="5" id="KW-0862">Zinc</keyword>
<dbReference type="InterPro" id="IPR001394">
    <property type="entry name" value="Peptidase_C19_UCH"/>
</dbReference>
<dbReference type="Gene3D" id="3.30.40.10">
    <property type="entry name" value="Zinc/RING finger domain, C3HC4 (zinc finger)"/>
    <property type="match status" value="1"/>
</dbReference>
<gene>
    <name evidence="10" type="ORF">O3P69_017648</name>
</gene>
<proteinExistence type="predicted"/>
<feature type="compositionally biased region" description="Low complexity" evidence="7">
    <location>
        <begin position="516"/>
        <end position="540"/>
    </location>
</feature>
<dbReference type="InterPro" id="IPR028889">
    <property type="entry name" value="USP"/>
</dbReference>
<feature type="compositionally biased region" description="Acidic residues" evidence="7">
    <location>
        <begin position="78"/>
        <end position="91"/>
    </location>
</feature>
<evidence type="ECO:0000256" key="3">
    <source>
        <dbReference type="ARBA" id="ARBA00022723"/>
    </source>
</evidence>
<dbReference type="PANTHER" id="PTHR21646:SF39">
    <property type="entry name" value="UBIQUITIN CARBOXYL-TERMINAL HYDROLASE 16"/>
    <property type="match status" value="1"/>
</dbReference>
<feature type="compositionally biased region" description="Basic and acidic residues" evidence="7">
    <location>
        <begin position="672"/>
        <end position="698"/>
    </location>
</feature>
<dbReference type="PROSITE" id="PS50235">
    <property type="entry name" value="USP_3"/>
    <property type="match status" value="1"/>
</dbReference>
<feature type="region of interest" description="Disordered" evidence="7">
    <location>
        <begin position="513"/>
        <end position="771"/>
    </location>
</feature>
<dbReference type="PROSITE" id="PS00972">
    <property type="entry name" value="USP_1"/>
    <property type="match status" value="1"/>
</dbReference>
<feature type="region of interest" description="Disordered" evidence="7">
    <location>
        <begin position="857"/>
        <end position="878"/>
    </location>
</feature>
<dbReference type="SUPFAM" id="SSF54001">
    <property type="entry name" value="Cysteine proteinases"/>
    <property type="match status" value="1"/>
</dbReference>
<feature type="compositionally biased region" description="Basic and acidic residues" evidence="7">
    <location>
        <begin position="582"/>
        <end position="594"/>
    </location>
</feature>
<dbReference type="InterPro" id="IPR050185">
    <property type="entry name" value="Ub_carboxyl-term_hydrolase"/>
</dbReference>
<reference evidence="10 11" key="1">
    <citation type="submission" date="2023-03" db="EMBL/GenBank/DDBJ databases">
        <title>High-quality genome of Scylla paramamosain provides insights in environmental adaptation.</title>
        <authorList>
            <person name="Zhang L."/>
        </authorList>
    </citation>
    <scope>NUCLEOTIDE SEQUENCE [LARGE SCALE GENOMIC DNA]</scope>
    <source>
        <strain evidence="10">LZ_2023a</strain>
        <tissue evidence="10">Muscle</tissue>
    </source>
</reference>
<feature type="domain" description="UBP-type" evidence="9">
    <location>
        <begin position="95"/>
        <end position="196"/>
    </location>
</feature>
<dbReference type="GO" id="GO:0004843">
    <property type="term" value="F:cysteine-type deubiquitinase activity"/>
    <property type="evidence" value="ECO:0007669"/>
    <property type="project" value="UniProtKB-EC"/>
</dbReference>
<feature type="region of interest" description="Disordered" evidence="7">
    <location>
        <begin position="302"/>
        <end position="335"/>
    </location>
</feature>
<feature type="compositionally biased region" description="Polar residues" evidence="7">
    <location>
        <begin position="202"/>
        <end position="217"/>
    </location>
</feature>
<dbReference type="PROSITE" id="PS50271">
    <property type="entry name" value="ZF_UBP"/>
    <property type="match status" value="1"/>
</dbReference>
<dbReference type="SUPFAM" id="SSF57850">
    <property type="entry name" value="RING/U-box"/>
    <property type="match status" value="1"/>
</dbReference>
<dbReference type="PROSITE" id="PS00973">
    <property type="entry name" value="USP_2"/>
    <property type="match status" value="1"/>
</dbReference>
<dbReference type="PANTHER" id="PTHR21646">
    <property type="entry name" value="UBIQUITIN CARBOXYL-TERMINAL HYDROLASE"/>
    <property type="match status" value="1"/>
</dbReference>
<evidence type="ECO:0000259" key="8">
    <source>
        <dbReference type="PROSITE" id="PS50235"/>
    </source>
</evidence>
<feature type="region of interest" description="Disordered" evidence="7">
    <location>
        <begin position="196"/>
        <end position="217"/>
    </location>
</feature>
<dbReference type="Gene3D" id="3.90.70.10">
    <property type="entry name" value="Cysteine proteinases"/>
    <property type="match status" value="2"/>
</dbReference>
<keyword evidence="11" id="KW-1185">Reference proteome</keyword>
<evidence type="ECO:0000256" key="1">
    <source>
        <dbReference type="ARBA" id="ARBA00000707"/>
    </source>
</evidence>
<dbReference type="InterPro" id="IPR018200">
    <property type="entry name" value="USP_CS"/>
</dbReference>
<comment type="caution">
    <text evidence="10">The sequence shown here is derived from an EMBL/GenBank/DDBJ whole genome shotgun (WGS) entry which is preliminary data.</text>
</comment>
<feature type="domain" description="USP" evidence="8">
    <location>
        <begin position="259"/>
        <end position="1151"/>
    </location>
</feature>
<dbReference type="EMBL" id="JARAKH010000023">
    <property type="protein sequence ID" value="KAK8392193.1"/>
    <property type="molecule type" value="Genomic_DNA"/>
</dbReference>
<evidence type="ECO:0000259" key="9">
    <source>
        <dbReference type="PROSITE" id="PS50271"/>
    </source>
</evidence>